<evidence type="ECO:0000256" key="1">
    <source>
        <dbReference type="SAM" id="Phobius"/>
    </source>
</evidence>
<feature type="transmembrane region" description="Helical" evidence="1">
    <location>
        <begin position="58"/>
        <end position="79"/>
    </location>
</feature>
<keyword evidence="1" id="KW-0472">Membrane</keyword>
<organism evidence="2 3">
    <name type="scientific">Carboxylicivirga linearis</name>
    <dbReference type="NCBI Taxonomy" id="1628157"/>
    <lineage>
        <taxon>Bacteria</taxon>
        <taxon>Pseudomonadati</taxon>
        <taxon>Bacteroidota</taxon>
        <taxon>Bacteroidia</taxon>
        <taxon>Marinilabiliales</taxon>
        <taxon>Marinilabiliaceae</taxon>
        <taxon>Carboxylicivirga</taxon>
    </lineage>
</organism>
<keyword evidence="1" id="KW-0812">Transmembrane</keyword>
<protein>
    <submittedName>
        <fullName evidence="2">Uncharacterized protein</fullName>
    </submittedName>
</protein>
<comment type="caution">
    <text evidence="2">The sequence shown here is derived from an EMBL/GenBank/DDBJ whole genome shotgun (WGS) entry which is preliminary data.</text>
</comment>
<name>A0ABS5K266_9BACT</name>
<feature type="transmembrane region" description="Helical" evidence="1">
    <location>
        <begin position="33"/>
        <end position="51"/>
    </location>
</feature>
<gene>
    <name evidence="2" type="ORF">KEM10_23305</name>
</gene>
<dbReference type="Proteomes" id="UP000708576">
    <property type="component" value="Unassembled WGS sequence"/>
</dbReference>
<feature type="transmembrane region" description="Helical" evidence="1">
    <location>
        <begin position="7"/>
        <end position="27"/>
    </location>
</feature>
<evidence type="ECO:0000313" key="2">
    <source>
        <dbReference type="EMBL" id="MBS2101233.1"/>
    </source>
</evidence>
<keyword evidence="3" id="KW-1185">Reference proteome</keyword>
<accession>A0ABS5K266</accession>
<feature type="transmembrane region" description="Helical" evidence="1">
    <location>
        <begin position="85"/>
        <end position="105"/>
    </location>
</feature>
<reference evidence="2 3" key="1">
    <citation type="journal article" date="2015" name="Int. J. Syst. Evol. Microbiol.">
        <title>Carboxylicivirga linearis sp. nov., isolated from a sea cucumber culture pond.</title>
        <authorList>
            <person name="Wang F.Q."/>
            <person name="Zhou Y.X."/>
            <person name="Lin X.Z."/>
            <person name="Chen G.J."/>
            <person name="Du Z.J."/>
        </authorList>
    </citation>
    <scope>NUCLEOTIDE SEQUENCE [LARGE SCALE GENOMIC DNA]</scope>
    <source>
        <strain evidence="2 3">FB218</strain>
    </source>
</reference>
<dbReference type="RefSeq" id="WP_212220625.1">
    <property type="nucleotide sequence ID" value="NZ_JAGUCO010000053.1"/>
</dbReference>
<sequence length="175" mass="19515">MRKSTEIVILIFLIASVTYSLISLFTSPVVVSFQFYSGVAGLTIAAVTRIWNQKLSGLILTGILAIGVINIVEFSHYTFTFSLDIIPFLKINPLVLLFFLAELAINGQTIREFLSDNPDAGQEANSKQMEIKGFSKRYENLTDKELHAIINKPNDYVESARVAAKDILDKRKNGL</sequence>
<proteinExistence type="predicted"/>
<evidence type="ECO:0000313" key="3">
    <source>
        <dbReference type="Proteomes" id="UP000708576"/>
    </source>
</evidence>
<dbReference type="EMBL" id="JAGUCO010000053">
    <property type="protein sequence ID" value="MBS2101233.1"/>
    <property type="molecule type" value="Genomic_DNA"/>
</dbReference>
<keyword evidence="1" id="KW-1133">Transmembrane helix</keyword>